<organism evidence="2 3">
    <name type="scientific">Holothuria leucospilota</name>
    <name type="common">Black long sea cucumber</name>
    <name type="synonym">Mertensiothuria leucospilota</name>
    <dbReference type="NCBI Taxonomy" id="206669"/>
    <lineage>
        <taxon>Eukaryota</taxon>
        <taxon>Metazoa</taxon>
        <taxon>Echinodermata</taxon>
        <taxon>Eleutherozoa</taxon>
        <taxon>Echinozoa</taxon>
        <taxon>Holothuroidea</taxon>
        <taxon>Aspidochirotacea</taxon>
        <taxon>Aspidochirotida</taxon>
        <taxon>Holothuriidae</taxon>
        <taxon>Holothuria</taxon>
    </lineage>
</organism>
<gene>
    <name evidence="2" type="ORF">HOLleu_30040</name>
</gene>
<dbReference type="AlphaFoldDB" id="A0A9Q1BJU0"/>
<keyword evidence="3" id="KW-1185">Reference proteome</keyword>
<dbReference type="Proteomes" id="UP001152320">
    <property type="component" value="Chromosome 15"/>
</dbReference>
<protein>
    <submittedName>
        <fullName evidence="2">Uncharacterized protein</fullName>
    </submittedName>
</protein>
<reference evidence="2" key="1">
    <citation type="submission" date="2021-10" db="EMBL/GenBank/DDBJ databases">
        <title>Tropical sea cucumber genome reveals ecological adaptation and Cuvierian tubules defense mechanism.</title>
        <authorList>
            <person name="Chen T."/>
        </authorList>
    </citation>
    <scope>NUCLEOTIDE SEQUENCE</scope>
    <source>
        <strain evidence="2">Nanhai2018</strain>
        <tissue evidence="2">Muscle</tissue>
    </source>
</reference>
<accession>A0A9Q1BJU0</accession>
<feature type="region of interest" description="Disordered" evidence="1">
    <location>
        <begin position="195"/>
        <end position="220"/>
    </location>
</feature>
<dbReference type="OrthoDB" id="5987257at2759"/>
<sequence length="235" mass="26537">MDWTQSIINHLYWCASSTPTGDPQMMLEKFLSIENHIQNKHSGHPGELFVECAHEPIPAEAERTKAWLEPGTEPCEKLSAVLNQTHLKNDVKKMSPKEQTSSIEAFHSLILHFAPKQLVFSYEGMTCRTLLAALHYNENSGRCQARSSEGKTAFKLDFPRAKCGGYTLRKRLVKATFGYVDDLLSEVHRLLERGDQTQLDPESRISSPPPTLSSSHEGPTLEDAIRKHYTRFSSL</sequence>
<proteinExistence type="predicted"/>
<evidence type="ECO:0000313" key="3">
    <source>
        <dbReference type="Proteomes" id="UP001152320"/>
    </source>
</evidence>
<dbReference type="PANTHER" id="PTHR31751:SF44">
    <property type="entry name" value="SI:CH211-211K8.4-RELATED"/>
    <property type="match status" value="1"/>
</dbReference>
<name>A0A9Q1BJU0_HOLLE</name>
<comment type="caution">
    <text evidence="2">The sequence shown here is derived from an EMBL/GenBank/DDBJ whole genome shotgun (WGS) entry which is preliminary data.</text>
</comment>
<evidence type="ECO:0000256" key="1">
    <source>
        <dbReference type="SAM" id="MobiDB-lite"/>
    </source>
</evidence>
<dbReference type="PANTHER" id="PTHR31751">
    <property type="entry name" value="SI:CH211-108C17.2-RELATED-RELATED"/>
    <property type="match status" value="1"/>
</dbReference>
<dbReference type="EMBL" id="JAIZAY010000015">
    <property type="protein sequence ID" value="KAJ8027941.1"/>
    <property type="molecule type" value="Genomic_DNA"/>
</dbReference>
<feature type="compositionally biased region" description="Polar residues" evidence="1">
    <location>
        <begin position="196"/>
        <end position="217"/>
    </location>
</feature>
<evidence type="ECO:0000313" key="2">
    <source>
        <dbReference type="EMBL" id="KAJ8027941.1"/>
    </source>
</evidence>